<evidence type="ECO:0000256" key="2">
    <source>
        <dbReference type="ARBA" id="ARBA00022679"/>
    </source>
</evidence>
<dbReference type="STRING" id="453.Lfee_2916"/>
<dbReference type="PANTHER" id="PTHR10545:SF29">
    <property type="entry name" value="GH14572P-RELATED"/>
    <property type="match status" value="1"/>
</dbReference>
<evidence type="ECO:0000313" key="8">
    <source>
        <dbReference type="Proteomes" id="UP000251942"/>
    </source>
</evidence>
<feature type="domain" description="N-acetyltransferase" evidence="4">
    <location>
        <begin position="17"/>
        <end position="168"/>
    </location>
</feature>
<proteinExistence type="inferred from homology"/>
<dbReference type="Proteomes" id="UP000251942">
    <property type="component" value="Unassembled WGS sequence"/>
</dbReference>
<protein>
    <submittedName>
        <fullName evidence="5">GNAT family acetyltransferase</fullName>
    </submittedName>
</protein>
<keyword evidence="2 5" id="KW-0808">Transferase</keyword>
<dbReference type="InterPro" id="IPR000182">
    <property type="entry name" value="GNAT_dom"/>
</dbReference>
<evidence type="ECO:0000259" key="4">
    <source>
        <dbReference type="PROSITE" id="PS51186"/>
    </source>
</evidence>
<dbReference type="PROSITE" id="PS51186">
    <property type="entry name" value="GNAT"/>
    <property type="match status" value="1"/>
</dbReference>
<dbReference type="FunFam" id="3.40.630.30:FF:000064">
    <property type="entry name" value="GNAT family acetyltransferase"/>
    <property type="match status" value="1"/>
</dbReference>
<keyword evidence="7" id="KW-1185">Reference proteome</keyword>
<dbReference type="EMBL" id="UASS01000002">
    <property type="protein sequence ID" value="SPX59703.1"/>
    <property type="molecule type" value="Genomic_DNA"/>
</dbReference>
<evidence type="ECO:0000256" key="1">
    <source>
        <dbReference type="ARBA" id="ARBA00008694"/>
    </source>
</evidence>
<evidence type="ECO:0000313" key="7">
    <source>
        <dbReference type="Proteomes" id="UP000054698"/>
    </source>
</evidence>
<dbReference type="InterPro" id="IPR016181">
    <property type="entry name" value="Acyl_CoA_acyltransferase"/>
</dbReference>
<dbReference type="Gene3D" id="3.40.630.30">
    <property type="match status" value="1"/>
</dbReference>
<dbReference type="PANTHER" id="PTHR10545">
    <property type="entry name" value="DIAMINE N-ACETYLTRANSFERASE"/>
    <property type="match status" value="1"/>
</dbReference>
<dbReference type="SUPFAM" id="SSF55729">
    <property type="entry name" value="Acyl-CoA N-acyltransferases (Nat)"/>
    <property type="match status" value="1"/>
</dbReference>
<evidence type="ECO:0000256" key="3">
    <source>
        <dbReference type="ARBA" id="ARBA00023315"/>
    </source>
</evidence>
<reference evidence="5 7" key="1">
    <citation type="submission" date="2015-11" db="EMBL/GenBank/DDBJ databases">
        <title>Genomic analysis of 38 Legionella species identifies large and diverse effector repertoires.</title>
        <authorList>
            <person name="Burstein D."/>
            <person name="Amaro F."/>
            <person name="Zusman T."/>
            <person name="Lifshitz Z."/>
            <person name="Cohen O."/>
            <person name="Gilbert J.A."/>
            <person name="Pupko T."/>
            <person name="Shuman H.A."/>
            <person name="Segal G."/>
        </authorList>
    </citation>
    <scope>NUCLEOTIDE SEQUENCE [LARGE SCALE GENOMIC DNA]</scope>
    <source>
        <strain evidence="5 7">WO-44C</strain>
    </source>
</reference>
<accession>A0A0W0TI23</accession>
<keyword evidence="3" id="KW-0012">Acyltransferase</keyword>
<dbReference type="InterPro" id="IPR051016">
    <property type="entry name" value="Diverse_Substrate_AcTransf"/>
</dbReference>
<reference evidence="6 8" key="2">
    <citation type="submission" date="2018-06" db="EMBL/GenBank/DDBJ databases">
        <authorList>
            <consortium name="Pathogen Informatics"/>
            <person name="Doyle S."/>
        </authorList>
    </citation>
    <scope>NUCLEOTIDE SEQUENCE [LARGE SCALE GENOMIC DNA]</scope>
    <source>
        <strain evidence="6 8">NCTC12022</strain>
    </source>
</reference>
<evidence type="ECO:0000313" key="5">
    <source>
        <dbReference type="EMBL" id="KTC95252.1"/>
    </source>
</evidence>
<comment type="similarity">
    <text evidence="1">Belongs to the acetyltransferase family.</text>
</comment>
<dbReference type="Proteomes" id="UP000054698">
    <property type="component" value="Unassembled WGS sequence"/>
</dbReference>
<dbReference type="GO" id="GO:0008080">
    <property type="term" value="F:N-acetyltransferase activity"/>
    <property type="evidence" value="ECO:0007669"/>
    <property type="project" value="TreeGrafter"/>
</dbReference>
<dbReference type="AlphaFoldDB" id="A0A0W0TI23"/>
<organism evidence="5 7">
    <name type="scientific">Legionella feeleii</name>
    <dbReference type="NCBI Taxonomy" id="453"/>
    <lineage>
        <taxon>Bacteria</taxon>
        <taxon>Pseudomonadati</taxon>
        <taxon>Pseudomonadota</taxon>
        <taxon>Gammaproteobacteria</taxon>
        <taxon>Legionellales</taxon>
        <taxon>Legionellaceae</taxon>
        <taxon>Legionella</taxon>
    </lineage>
</organism>
<dbReference type="Pfam" id="PF00583">
    <property type="entry name" value="Acetyltransf_1"/>
    <property type="match status" value="1"/>
</dbReference>
<evidence type="ECO:0000313" key="6">
    <source>
        <dbReference type="EMBL" id="SPX59703.1"/>
    </source>
</evidence>
<gene>
    <name evidence="5" type="ORF">Lfee_2916</name>
    <name evidence="6" type="ORF">NCTC12022_00414</name>
</gene>
<dbReference type="PATRIC" id="fig|453.4.peg.3187"/>
<name>A0A0W0TI23_9GAMM</name>
<dbReference type="CDD" id="cd04301">
    <property type="entry name" value="NAT_SF"/>
    <property type="match status" value="1"/>
</dbReference>
<sequence>MFRIAGLIHKQNKKMKIKIRKAKLSDVKTILLLVLKLAEYEKKTVGDVKLTTDKIIKHAFCSKLYFNLLVAETENELVGYALYFFTYAASLGAPILYLEDLFVLENYQRQGIGTKFLTQLAKIAANHHCCRMEWHTFSWNRSAIDFYQSMSAVLRPDLIQVRLQYDALQQLAIT</sequence>
<dbReference type="EMBL" id="LNYB01000085">
    <property type="protein sequence ID" value="KTC95252.1"/>
    <property type="molecule type" value="Genomic_DNA"/>
</dbReference>